<evidence type="ECO:0000313" key="3">
    <source>
        <dbReference type="Proteomes" id="UP000234331"/>
    </source>
</evidence>
<gene>
    <name evidence="2" type="ORF">FRACA_4730004</name>
</gene>
<dbReference type="EMBL" id="FZMO01000416">
    <property type="protein sequence ID" value="SNQ50504.1"/>
    <property type="molecule type" value="Genomic_DNA"/>
</dbReference>
<protein>
    <submittedName>
        <fullName evidence="2">Uncharacterized protein</fullName>
    </submittedName>
</protein>
<proteinExistence type="predicted"/>
<dbReference type="Proteomes" id="UP000234331">
    <property type="component" value="Unassembled WGS sequence"/>
</dbReference>
<sequence>MEGGRRWCFFVPSRRVWAPPGGVRRPWACGFVLAAPLRLEPEPLLEPLKEPLLEGGVPAGPCPDSRPDPSDLPALHADRFPEQHPESFWWNSE</sequence>
<keyword evidence="3" id="KW-1185">Reference proteome</keyword>
<evidence type="ECO:0000313" key="2">
    <source>
        <dbReference type="EMBL" id="SNQ50504.1"/>
    </source>
</evidence>
<dbReference type="AlphaFoldDB" id="A0A2I2KXW5"/>
<feature type="compositionally biased region" description="Basic and acidic residues" evidence="1">
    <location>
        <begin position="76"/>
        <end position="85"/>
    </location>
</feature>
<name>A0A2I2KXW5_9ACTN</name>
<accession>A0A2I2KXW5</accession>
<feature type="region of interest" description="Disordered" evidence="1">
    <location>
        <begin position="51"/>
        <end position="93"/>
    </location>
</feature>
<reference evidence="2 3" key="1">
    <citation type="submission" date="2017-06" db="EMBL/GenBank/DDBJ databases">
        <authorList>
            <person name="Kim H.J."/>
            <person name="Triplett B.A."/>
        </authorList>
    </citation>
    <scope>NUCLEOTIDE SEQUENCE [LARGE SCALE GENOMIC DNA]</scope>
    <source>
        <strain evidence="2">FRACA_ARgP5</strain>
    </source>
</reference>
<evidence type="ECO:0000256" key="1">
    <source>
        <dbReference type="SAM" id="MobiDB-lite"/>
    </source>
</evidence>
<organism evidence="2 3">
    <name type="scientific">Frankia canadensis</name>
    <dbReference type="NCBI Taxonomy" id="1836972"/>
    <lineage>
        <taxon>Bacteria</taxon>
        <taxon>Bacillati</taxon>
        <taxon>Actinomycetota</taxon>
        <taxon>Actinomycetes</taxon>
        <taxon>Frankiales</taxon>
        <taxon>Frankiaceae</taxon>
        <taxon>Frankia</taxon>
    </lineage>
</organism>